<evidence type="ECO:0000256" key="3">
    <source>
        <dbReference type="ARBA" id="ARBA00022670"/>
    </source>
</evidence>
<dbReference type="PANTHER" id="PTHR33695">
    <property type="entry name" value="LIPOPROTEIN SIGNAL PEPTIDASE"/>
    <property type="match status" value="1"/>
</dbReference>
<dbReference type="InterPro" id="IPR001872">
    <property type="entry name" value="Peptidase_A8"/>
</dbReference>
<dbReference type="GO" id="GO:0006508">
    <property type="term" value="P:proteolysis"/>
    <property type="evidence" value="ECO:0007669"/>
    <property type="project" value="UniProtKB-KW"/>
</dbReference>
<comment type="caution">
    <text evidence="9">Lacks conserved residue(s) required for the propagation of feature annotation.</text>
</comment>
<evidence type="ECO:0000256" key="6">
    <source>
        <dbReference type="ARBA" id="ARBA00022801"/>
    </source>
</evidence>
<reference evidence="12 13" key="1">
    <citation type="submission" date="2019-08" db="EMBL/GenBank/DDBJ databases">
        <title>Bradymonadales sp. TMQ4.</title>
        <authorList>
            <person name="Liang Q."/>
        </authorList>
    </citation>
    <scope>NUCLEOTIDE SEQUENCE [LARGE SCALE GENOMIC DNA]</scope>
    <source>
        <strain evidence="12 13">TMQ4</strain>
    </source>
</reference>
<gene>
    <name evidence="9 12" type="primary">lspA</name>
    <name evidence="12" type="ORF">FRC98_14830</name>
</gene>
<dbReference type="OrthoDB" id="9810259at2"/>
<dbReference type="HAMAP" id="MF_00161">
    <property type="entry name" value="LspA"/>
    <property type="match status" value="1"/>
</dbReference>
<comment type="function">
    <text evidence="9 10">This protein specifically catalyzes the removal of signal peptides from prolipoproteins.</text>
</comment>
<dbReference type="UniPathway" id="UPA00665"/>
<protein>
    <recommendedName>
        <fullName evidence="9">Lipoprotein signal peptidase</fullName>
        <ecNumber evidence="9">3.4.23.36</ecNumber>
    </recommendedName>
    <alternativeName>
        <fullName evidence="9">Prolipoprotein signal peptidase</fullName>
    </alternativeName>
    <alternativeName>
        <fullName evidence="9">Signal peptidase II</fullName>
        <shortName evidence="9">SPase II</shortName>
    </alternativeName>
</protein>
<dbReference type="RefSeq" id="WP_146982221.1">
    <property type="nucleotide sequence ID" value="NZ_VOSM01000007.1"/>
</dbReference>
<evidence type="ECO:0000313" key="12">
    <source>
        <dbReference type="EMBL" id="TXD35943.1"/>
    </source>
</evidence>
<evidence type="ECO:0000256" key="5">
    <source>
        <dbReference type="ARBA" id="ARBA00022750"/>
    </source>
</evidence>
<organism evidence="12 13">
    <name type="scientific">Lujinxingia vulgaris</name>
    <dbReference type="NCBI Taxonomy" id="2600176"/>
    <lineage>
        <taxon>Bacteria</taxon>
        <taxon>Deltaproteobacteria</taxon>
        <taxon>Bradymonadales</taxon>
        <taxon>Lujinxingiaceae</taxon>
        <taxon>Lujinxingia</taxon>
    </lineage>
</organism>
<evidence type="ECO:0000256" key="8">
    <source>
        <dbReference type="ARBA" id="ARBA00023136"/>
    </source>
</evidence>
<dbReference type="EMBL" id="VOSM01000007">
    <property type="protein sequence ID" value="TXD35943.1"/>
    <property type="molecule type" value="Genomic_DNA"/>
</dbReference>
<dbReference type="GO" id="GO:0004190">
    <property type="term" value="F:aspartic-type endopeptidase activity"/>
    <property type="evidence" value="ECO:0007669"/>
    <property type="project" value="UniProtKB-UniRule"/>
</dbReference>
<evidence type="ECO:0000256" key="9">
    <source>
        <dbReference type="HAMAP-Rule" id="MF_00161"/>
    </source>
</evidence>
<evidence type="ECO:0000256" key="7">
    <source>
        <dbReference type="ARBA" id="ARBA00022989"/>
    </source>
</evidence>
<comment type="catalytic activity">
    <reaction evidence="9 10">
        <text>Release of signal peptides from bacterial membrane prolipoproteins. Hydrolyzes -Xaa-Yaa-Zaa-|-(S,diacylglyceryl)Cys-, in which Xaa is hydrophobic (preferably Leu), and Yaa (Ala or Ser) and Zaa (Gly or Ala) have small, neutral side chains.</text>
        <dbReference type="EC" id="3.4.23.36"/>
    </reaction>
</comment>
<keyword evidence="5 9" id="KW-0064">Aspartyl protease</keyword>
<keyword evidence="4 9" id="KW-0812">Transmembrane</keyword>
<accession>A0A5C6X2H0</accession>
<keyword evidence="6 9" id="KW-0378">Hydrolase</keyword>
<feature type="transmembrane region" description="Helical" evidence="9">
    <location>
        <begin position="205"/>
        <end position="226"/>
    </location>
</feature>
<feature type="transmembrane region" description="Helical" evidence="9">
    <location>
        <begin position="168"/>
        <end position="185"/>
    </location>
</feature>
<proteinExistence type="inferred from homology"/>
<comment type="caution">
    <text evidence="12">The sequence shown here is derived from an EMBL/GenBank/DDBJ whole genome shotgun (WGS) entry which is preliminary data.</text>
</comment>
<keyword evidence="2 9" id="KW-1003">Cell membrane</keyword>
<feature type="transmembrane region" description="Helical" evidence="9">
    <location>
        <begin position="143"/>
        <end position="161"/>
    </location>
</feature>
<dbReference type="AlphaFoldDB" id="A0A5C6X2H0"/>
<keyword evidence="3 9" id="KW-0645">Protease</keyword>
<dbReference type="EC" id="3.4.23.36" evidence="9"/>
<dbReference type="NCBIfam" id="TIGR00077">
    <property type="entry name" value="lspA"/>
    <property type="match status" value="1"/>
</dbReference>
<dbReference type="PRINTS" id="PR00781">
    <property type="entry name" value="LIPOSIGPTASE"/>
</dbReference>
<comment type="similarity">
    <text evidence="1 9 11">Belongs to the peptidase A8 family.</text>
</comment>
<dbReference type="GO" id="GO:0005886">
    <property type="term" value="C:plasma membrane"/>
    <property type="evidence" value="ECO:0007669"/>
    <property type="project" value="UniProtKB-SubCell"/>
</dbReference>
<evidence type="ECO:0000313" key="13">
    <source>
        <dbReference type="Proteomes" id="UP000321412"/>
    </source>
</evidence>
<evidence type="ECO:0000256" key="11">
    <source>
        <dbReference type="RuleBase" id="RU004181"/>
    </source>
</evidence>
<feature type="active site" evidence="9">
    <location>
        <position position="214"/>
    </location>
</feature>
<keyword evidence="7 9" id="KW-1133">Transmembrane helix</keyword>
<name>A0A5C6X2H0_9DELT</name>
<dbReference type="Pfam" id="PF01252">
    <property type="entry name" value="Peptidase_A8"/>
    <property type="match status" value="1"/>
</dbReference>
<dbReference type="PANTHER" id="PTHR33695:SF1">
    <property type="entry name" value="LIPOPROTEIN SIGNAL PEPTIDASE"/>
    <property type="match status" value="1"/>
</dbReference>
<comment type="pathway">
    <text evidence="9">Protein modification; lipoprotein biosynthesis (signal peptide cleavage).</text>
</comment>
<comment type="subcellular location">
    <subcellularLocation>
        <location evidence="9">Cell membrane</location>
        <topology evidence="9">Multi-pass membrane protein</topology>
    </subcellularLocation>
</comment>
<evidence type="ECO:0000256" key="2">
    <source>
        <dbReference type="ARBA" id="ARBA00022475"/>
    </source>
</evidence>
<evidence type="ECO:0000256" key="4">
    <source>
        <dbReference type="ARBA" id="ARBA00022692"/>
    </source>
</evidence>
<feature type="active site" evidence="9">
    <location>
        <position position="195"/>
    </location>
</feature>
<evidence type="ECO:0000256" key="1">
    <source>
        <dbReference type="ARBA" id="ARBA00006139"/>
    </source>
</evidence>
<evidence type="ECO:0000256" key="10">
    <source>
        <dbReference type="RuleBase" id="RU000594"/>
    </source>
</evidence>
<keyword evidence="13" id="KW-1185">Reference proteome</keyword>
<keyword evidence="8 9" id="KW-0472">Membrane</keyword>
<sequence>MKNASLMKYGLFALIVVLGVALDQWSKWYAETWLATERPGFFSHPIVLEVPEQAEGTTVEAYLTETFEANTPEEVKTIAQLYTRTEDGQQLHPESELEAGQVIEVTNREVTVIEGYWDYQYTRNPGAAFGIFADKDSSFRKPFFLAVSLLAVFIILGLLRGVQNDQRLLLWALALIASGALGNFIDRARFGYVIDFIVWKYTDAHRWPTFNIADALICVGVAFMVIEMIRDVMRERREGAKLEEV</sequence>
<dbReference type="Proteomes" id="UP000321412">
    <property type="component" value="Unassembled WGS sequence"/>
</dbReference>
<dbReference type="PROSITE" id="PS00855">
    <property type="entry name" value="SPASE_II"/>
    <property type="match status" value="1"/>
</dbReference>